<dbReference type="InterPro" id="IPR050319">
    <property type="entry name" value="ABC_transp_ATP-bind"/>
</dbReference>
<dbReference type="EMBL" id="WHPC01000002">
    <property type="protein sequence ID" value="MPV35682.1"/>
    <property type="molecule type" value="Genomic_DNA"/>
</dbReference>
<evidence type="ECO:0000259" key="6">
    <source>
        <dbReference type="PROSITE" id="PS50893"/>
    </source>
</evidence>
<dbReference type="PROSITE" id="PS00211">
    <property type="entry name" value="ABC_TRANSPORTER_1"/>
    <property type="match status" value="2"/>
</dbReference>
<evidence type="ECO:0000256" key="5">
    <source>
        <dbReference type="SAM" id="MobiDB-lite"/>
    </source>
</evidence>
<organism evidence="7 8">
    <name type="scientific">Georgenia subflava</name>
    <dbReference type="NCBI Taxonomy" id="1622177"/>
    <lineage>
        <taxon>Bacteria</taxon>
        <taxon>Bacillati</taxon>
        <taxon>Actinomycetota</taxon>
        <taxon>Actinomycetes</taxon>
        <taxon>Micrococcales</taxon>
        <taxon>Bogoriellaceae</taxon>
        <taxon>Georgenia</taxon>
    </lineage>
</organism>
<dbReference type="NCBIfam" id="NF008453">
    <property type="entry name" value="PRK11308.1"/>
    <property type="match status" value="2"/>
</dbReference>
<comment type="similarity">
    <text evidence="1">Belongs to the ABC transporter superfamily.</text>
</comment>
<keyword evidence="8" id="KW-1185">Reference proteome</keyword>
<comment type="caution">
    <text evidence="7">The sequence shown here is derived from an EMBL/GenBank/DDBJ whole genome shotgun (WGS) entry which is preliminary data.</text>
</comment>
<dbReference type="Gene3D" id="3.40.50.300">
    <property type="entry name" value="P-loop containing nucleotide triphosphate hydrolases"/>
    <property type="match status" value="2"/>
</dbReference>
<dbReference type="InterPro" id="IPR027417">
    <property type="entry name" value="P-loop_NTPase"/>
</dbReference>
<dbReference type="AlphaFoldDB" id="A0A6N7EBB7"/>
<dbReference type="InterPro" id="IPR017871">
    <property type="entry name" value="ABC_transporter-like_CS"/>
</dbReference>
<evidence type="ECO:0000313" key="8">
    <source>
        <dbReference type="Proteomes" id="UP000437709"/>
    </source>
</evidence>
<dbReference type="OrthoDB" id="4008250at2"/>
<dbReference type="PANTHER" id="PTHR43776:SF7">
    <property type="entry name" value="D,D-DIPEPTIDE TRANSPORT ATP-BINDING PROTEIN DDPF-RELATED"/>
    <property type="match status" value="1"/>
</dbReference>
<dbReference type="Pfam" id="PF08352">
    <property type="entry name" value="oligo_HPY"/>
    <property type="match status" value="2"/>
</dbReference>
<dbReference type="CDD" id="cd03257">
    <property type="entry name" value="ABC_NikE_OppD_transporters"/>
    <property type="match status" value="2"/>
</dbReference>
<feature type="domain" description="ABC transporter" evidence="6">
    <location>
        <begin position="5"/>
        <end position="251"/>
    </location>
</feature>
<dbReference type="InterPro" id="IPR013563">
    <property type="entry name" value="Oligopep_ABC_C"/>
</dbReference>
<accession>A0A6N7EBB7</accession>
<gene>
    <name evidence="7" type="ORF">GB881_01220</name>
</gene>
<name>A0A6N7EBB7_9MICO</name>
<keyword evidence="4 7" id="KW-0067">ATP-binding</keyword>
<dbReference type="GO" id="GO:0016887">
    <property type="term" value="F:ATP hydrolysis activity"/>
    <property type="evidence" value="ECO:0007669"/>
    <property type="project" value="InterPro"/>
</dbReference>
<dbReference type="PANTHER" id="PTHR43776">
    <property type="entry name" value="TRANSPORT ATP-BINDING PROTEIN"/>
    <property type="match status" value="1"/>
</dbReference>
<protein>
    <submittedName>
        <fullName evidence="7">Dipeptide ABC transporter ATP-binding protein</fullName>
    </submittedName>
</protein>
<dbReference type="SMART" id="SM00382">
    <property type="entry name" value="AAA"/>
    <property type="match status" value="2"/>
</dbReference>
<dbReference type="SUPFAM" id="SSF52540">
    <property type="entry name" value="P-loop containing nucleoside triphosphate hydrolases"/>
    <property type="match status" value="2"/>
</dbReference>
<reference evidence="7 8" key="1">
    <citation type="submission" date="2019-10" db="EMBL/GenBank/DDBJ databases">
        <title>Georgenia wutianyii sp. nov. and Georgenia yuyongxinii sp. nov. isolated from plateau pika (Ochotona curzoniae) in the Qinghai-Tibet plateau of China.</title>
        <authorList>
            <person name="Tian Z."/>
        </authorList>
    </citation>
    <scope>NUCLEOTIDE SEQUENCE [LARGE SCALE GENOMIC DNA]</scope>
    <source>
        <strain evidence="7 8">JCM 19765</strain>
    </source>
</reference>
<dbReference type="InterPro" id="IPR003593">
    <property type="entry name" value="AAA+_ATPase"/>
</dbReference>
<evidence type="ECO:0000256" key="2">
    <source>
        <dbReference type="ARBA" id="ARBA00022448"/>
    </source>
</evidence>
<dbReference type="RefSeq" id="WP_152196031.1">
    <property type="nucleotide sequence ID" value="NZ_VUKD01000004.1"/>
</dbReference>
<keyword evidence="3" id="KW-0547">Nucleotide-binding</keyword>
<evidence type="ECO:0000256" key="1">
    <source>
        <dbReference type="ARBA" id="ARBA00005417"/>
    </source>
</evidence>
<dbReference type="InterPro" id="IPR003439">
    <property type="entry name" value="ABC_transporter-like_ATP-bd"/>
</dbReference>
<dbReference type="NCBIfam" id="NF007739">
    <property type="entry name" value="PRK10419.1"/>
    <property type="match status" value="2"/>
</dbReference>
<keyword evidence="2" id="KW-0813">Transport</keyword>
<proteinExistence type="inferred from homology"/>
<evidence type="ECO:0000256" key="4">
    <source>
        <dbReference type="ARBA" id="ARBA00022840"/>
    </source>
</evidence>
<evidence type="ECO:0000313" key="7">
    <source>
        <dbReference type="EMBL" id="MPV35682.1"/>
    </source>
</evidence>
<dbReference type="GO" id="GO:0005524">
    <property type="term" value="F:ATP binding"/>
    <property type="evidence" value="ECO:0007669"/>
    <property type="project" value="UniProtKB-KW"/>
</dbReference>
<dbReference type="Pfam" id="PF00005">
    <property type="entry name" value="ABC_tran"/>
    <property type="match status" value="2"/>
</dbReference>
<feature type="domain" description="ABC transporter" evidence="6">
    <location>
        <begin position="279"/>
        <end position="523"/>
    </location>
</feature>
<dbReference type="PROSITE" id="PS50893">
    <property type="entry name" value="ABC_TRANSPORTER_2"/>
    <property type="match status" value="2"/>
</dbReference>
<dbReference type="GO" id="GO:0015833">
    <property type="term" value="P:peptide transport"/>
    <property type="evidence" value="ECO:0007669"/>
    <property type="project" value="InterPro"/>
</dbReference>
<sequence length="539" mass="57337">MTALLKVSDLHVRYGGLAALDGVDLRVDAGRLVSVAGESGSGKSSLVSAVLGLLPAGARSSAATVELGGRSVASLGRREMARLRGSLVGYIPQDPGASLNPVKRVGTQVADAIRVHRRLPRRTVDALVLAGLADAGLSDVERIARAYPHELSGGMKQRVLIAIALANDPALLIADEPTSALDVTVQRTILDHLQRLRSERGLGVLLVTHDLGVAAERSDHIYVMRRGRVVEAGPVAAVTGAPAESYTRRLLQSSPTLRSPRLRPARPATAHTGEPVVVVRGAGRTFPARTGGTDVTALSGVDLVLRRGTTHAVVGESGAGKSTLARVVVGLERPDAGSVHVLGREMAERSTASWRAARRHIQLVHQNPYSSLDPRMRIADIVSEPLRHLGQVRDRRAGRGRAEELLQAVHLDPAYLGRRPAELSGGERQRVAIARALALRPEIIVLDEAVSALDVVVQASILQLLADLQGEHGTSYLFITHDLGVVAQIADDVTVLRAGSVVESGRSEQVLDAPNEPYTRQFIDATPRAVAAHKEKEQV</sequence>
<dbReference type="Proteomes" id="UP000437709">
    <property type="component" value="Unassembled WGS sequence"/>
</dbReference>
<evidence type="ECO:0000256" key="3">
    <source>
        <dbReference type="ARBA" id="ARBA00022741"/>
    </source>
</evidence>
<feature type="region of interest" description="Disordered" evidence="5">
    <location>
        <begin position="253"/>
        <end position="272"/>
    </location>
</feature>
<dbReference type="GO" id="GO:0055085">
    <property type="term" value="P:transmembrane transport"/>
    <property type="evidence" value="ECO:0007669"/>
    <property type="project" value="UniProtKB-ARBA"/>
</dbReference>